<accession>A0A9E7EGF4</accession>
<gene>
    <name evidence="1" type="ORF">MUK42_33849</name>
</gene>
<dbReference type="Proteomes" id="UP001055439">
    <property type="component" value="Chromosome 1"/>
</dbReference>
<dbReference type="EMBL" id="CP097502">
    <property type="protein sequence ID" value="URD76869.1"/>
    <property type="molecule type" value="Genomic_DNA"/>
</dbReference>
<keyword evidence="2" id="KW-1185">Reference proteome</keyword>
<proteinExistence type="predicted"/>
<dbReference type="OrthoDB" id="1903104at2759"/>
<reference evidence="1" key="1">
    <citation type="submission" date="2022-05" db="EMBL/GenBank/DDBJ databases">
        <title>The Musa troglodytarum L. genome provides insights into the mechanism of non-climacteric behaviour and enrichment of carotenoids.</title>
        <authorList>
            <person name="Wang J."/>
        </authorList>
    </citation>
    <scope>NUCLEOTIDE SEQUENCE</scope>
    <source>
        <tissue evidence="1">Leaf</tissue>
    </source>
</reference>
<dbReference type="AlphaFoldDB" id="A0A9E7EGF4"/>
<organism evidence="1 2">
    <name type="scientific">Musa troglodytarum</name>
    <name type="common">fe'i banana</name>
    <dbReference type="NCBI Taxonomy" id="320322"/>
    <lineage>
        <taxon>Eukaryota</taxon>
        <taxon>Viridiplantae</taxon>
        <taxon>Streptophyta</taxon>
        <taxon>Embryophyta</taxon>
        <taxon>Tracheophyta</taxon>
        <taxon>Spermatophyta</taxon>
        <taxon>Magnoliopsida</taxon>
        <taxon>Liliopsida</taxon>
        <taxon>Zingiberales</taxon>
        <taxon>Musaceae</taxon>
        <taxon>Musa</taxon>
    </lineage>
</organism>
<evidence type="ECO:0000313" key="2">
    <source>
        <dbReference type="Proteomes" id="UP001055439"/>
    </source>
</evidence>
<evidence type="ECO:0000313" key="1">
    <source>
        <dbReference type="EMBL" id="URD76869.1"/>
    </source>
</evidence>
<protein>
    <submittedName>
        <fullName evidence="1">Uncharacterized protein</fullName>
    </submittedName>
</protein>
<name>A0A9E7EGF4_9LILI</name>
<sequence length="114" mass="12414">MDIKENSTNTKIVPVKILIDLEVYGLVSKGIEVVELLDSLPSLDIQSCYLPGQNDTPEKISYQNLHSHSPALSGCTDPFAKSSVTVLTTWMTVLISSILMGVGEETCIAIHFGY</sequence>